<dbReference type="AlphaFoldDB" id="A0AAI8G600"/>
<organism evidence="3 4">
    <name type="scientific">Myroides odoratimimus</name>
    <dbReference type="NCBI Taxonomy" id="76832"/>
    <lineage>
        <taxon>Bacteria</taxon>
        <taxon>Pseudomonadati</taxon>
        <taxon>Bacteroidota</taxon>
        <taxon>Flavobacteriia</taxon>
        <taxon>Flavobacteriales</taxon>
        <taxon>Flavobacteriaceae</taxon>
        <taxon>Myroides</taxon>
    </lineage>
</organism>
<gene>
    <name evidence="3" type="ORF">AS202_17390</name>
</gene>
<evidence type="ECO:0000256" key="1">
    <source>
        <dbReference type="SAM" id="Phobius"/>
    </source>
</evidence>
<dbReference type="KEGG" id="mod:AS202_17390"/>
<proteinExistence type="predicted"/>
<name>A0AAI8G600_9FLAO</name>
<dbReference type="InterPro" id="IPR010559">
    <property type="entry name" value="Sig_transdc_His_kin_internal"/>
</dbReference>
<keyword evidence="1" id="KW-0472">Membrane</keyword>
<feature type="transmembrane region" description="Helical" evidence="1">
    <location>
        <begin position="15"/>
        <end position="31"/>
    </location>
</feature>
<protein>
    <submittedName>
        <fullName evidence="3">Histidine kinase</fullName>
    </submittedName>
</protein>
<dbReference type="PANTHER" id="PTHR34220">
    <property type="entry name" value="SENSOR HISTIDINE KINASE YPDA"/>
    <property type="match status" value="1"/>
</dbReference>
<feature type="transmembrane region" description="Helical" evidence="1">
    <location>
        <begin position="126"/>
        <end position="145"/>
    </location>
</feature>
<evidence type="ECO:0000313" key="4">
    <source>
        <dbReference type="Proteomes" id="UP000069030"/>
    </source>
</evidence>
<keyword evidence="3" id="KW-0808">Transferase</keyword>
<dbReference type="InterPro" id="IPR050640">
    <property type="entry name" value="Bact_2-comp_sensor_kinase"/>
</dbReference>
<dbReference type="Pfam" id="PF06580">
    <property type="entry name" value="His_kinase"/>
    <property type="match status" value="1"/>
</dbReference>
<dbReference type="PANTHER" id="PTHR34220:SF7">
    <property type="entry name" value="SENSOR HISTIDINE KINASE YPDA"/>
    <property type="match status" value="1"/>
</dbReference>
<accession>A0AAI8G600</accession>
<feature type="transmembrane region" description="Helical" evidence="1">
    <location>
        <begin position="46"/>
        <end position="66"/>
    </location>
</feature>
<reference evidence="3 4" key="1">
    <citation type="journal article" date="2016" name="J. Zhejiang Univ. Sci. B">
        <title>Antibiotic resistance mechanisms of Myroides sp.</title>
        <authorList>
            <person name="Hu S."/>
            <person name="Yuan S."/>
            <person name="Qu H."/>
            <person name="Jiang T."/>
            <person name="Zhou Y."/>
            <person name="Wang M."/>
            <person name="Ming D."/>
        </authorList>
    </citation>
    <scope>NUCLEOTIDE SEQUENCE [LARGE SCALE GENOMIC DNA]</scope>
    <source>
        <strain evidence="3 4">PR63039</strain>
    </source>
</reference>
<evidence type="ECO:0000259" key="2">
    <source>
        <dbReference type="Pfam" id="PF06580"/>
    </source>
</evidence>
<dbReference type="GO" id="GO:0016020">
    <property type="term" value="C:membrane"/>
    <property type="evidence" value="ECO:0007669"/>
    <property type="project" value="InterPro"/>
</dbReference>
<keyword evidence="1" id="KW-0812">Transmembrane</keyword>
<evidence type="ECO:0000313" key="3">
    <source>
        <dbReference type="EMBL" id="ALU27812.1"/>
    </source>
</evidence>
<dbReference type="GO" id="GO:0000155">
    <property type="term" value="F:phosphorelay sensor kinase activity"/>
    <property type="evidence" value="ECO:0007669"/>
    <property type="project" value="InterPro"/>
</dbReference>
<feature type="transmembrane region" description="Helical" evidence="1">
    <location>
        <begin position="87"/>
        <end position="106"/>
    </location>
</feature>
<keyword evidence="1" id="KW-1133">Transmembrane helix</keyword>
<sequence length="346" mass="41105">MKTVEVLSIQKERKLHLLLWLFIIYIYYVHLDYNAPYLIRFTDFSILNNTTAIIFVSVFYFHYLYIMPQVMKSFTWKKVFLGWLSSYLFFLVIRAFIEQGVILWIWGVQNYYPGTPVLFYIFDNLYFSLIPILSSTITFIIIYLIRSLQLNQIIKQEKNEVELRFLKSQINPHFVFNTLNNIYSLVYQKSEQALPAIDKLSQLMRYMTYETDTDHIELQKEINYIQDFIDLEKMRIAGQTHIIQDIDIENPSLLIPPLLLLPFIENGFKHGILTDQEHPFTIAIKQHNNLLEIHTQNKTNNYNKDKTSGIGLANIHKRLDLQFPNKHTLKITEEENIFTCQLSIEL</sequence>
<dbReference type="Proteomes" id="UP000069030">
    <property type="component" value="Chromosome"/>
</dbReference>
<feature type="domain" description="Signal transduction histidine kinase internal region" evidence="2">
    <location>
        <begin position="162"/>
        <end position="237"/>
    </location>
</feature>
<dbReference type="RefSeq" id="WP_006258337.1">
    <property type="nucleotide sequence ID" value="NZ_CP013690.1"/>
</dbReference>
<dbReference type="EMBL" id="CP013690">
    <property type="protein sequence ID" value="ALU27812.1"/>
    <property type="molecule type" value="Genomic_DNA"/>
</dbReference>
<keyword evidence="3" id="KW-0418">Kinase</keyword>